<protein>
    <submittedName>
        <fullName evidence="1">Uncharacterized protein</fullName>
    </submittedName>
</protein>
<gene>
    <name evidence="1" type="ORF">CRV2_00011127</name>
</gene>
<reference evidence="1" key="2">
    <citation type="submission" date="2021-10" db="EMBL/GenBank/DDBJ databases">
        <authorList>
            <person name="Piombo E."/>
        </authorList>
    </citation>
    <scope>NUCLEOTIDE SEQUENCE</scope>
</reference>
<dbReference type="Proteomes" id="UP000836387">
    <property type="component" value="Unassembled WGS sequence"/>
</dbReference>
<dbReference type="EMBL" id="CADEHS020000008">
    <property type="protein sequence ID" value="CAG9945034.1"/>
    <property type="molecule type" value="Genomic_DNA"/>
</dbReference>
<organism evidence="1 2">
    <name type="scientific">Clonostachys rosea f. rosea IK726</name>
    <dbReference type="NCBI Taxonomy" id="1349383"/>
    <lineage>
        <taxon>Eukaryota</taxon>
        <taxon>Fungi</taxon>
        <taxon>Dikarya</taxon>
        <taxon>Ascomycota</taxon>
        <taxon>Pezizomycotina</taxon>
        <taxon>Sordariomycetes</taxon>
        <taxon>Hypocreomycetidae</taxon>
        <taxon>Hypocreales</taxon>
        <taxon>Bionectriaceae</taxon>
        <taxon>Clonostachys</taxon>
    </lineage>
</organism>
<evidence type="ECO:0000313" key="1">
    <source>
        <dbReference type="EMBL" id="CAG9945034.1"/>
    </source>
</evidence>
<evidence type="ECO:0000313" key="2">
    <source>
        <dbReference type="Proteomes" id="UP000836387"/>
    </source>
</evidence>
<keyword evidence="2" id="KW-1185">Reference proteome</keyword>
<name>A0ACA9TWK2_BIOOC</name>
<reference evidence="1" key="1">
    <citation type="submission" date="2020-04" db="EMBL/GenBank/DDBJ databases">
        <authorList>
            <person name="Broberg M."/>
        </authorList>
    </citation>
    <scope>NUCLEOTIDE SEQUENCE</scope>
</reference>
<sequence>MFSLSLLTTCVLFAFCLYRCCWAYPLPNAAATSQLYITIQPTSHELKDSFDVILHQFHYHNLKDILIDMADNRHLHVKASDNDTGHEYMGVDISQQPIQQLESTAFQPDAVERPLGSAHELRIPDIDVGTCRQHGHHVERTILNIRDRRERFR</sequence>
<proteinExistence type="predicted"/>
<comment type="caution">
    <text evidence="1">The sequence shown here is derived from an EMBL/GenBank/DDBJ whole genome shotgun (WGS) entry which is preliminary data.</text>
</comment>
<accession>A0ACA9TWK2</accession>